<keyword evidence="3" id="KW-1185">Reference proteome</keyword>
<comment type="caution">
    <text evidence="2">The sequence shown here is derived from an EMBL/GenBank/DDBJ whole genome shotgun (WGS) entry which is preliminary data.</text>
</comment>
<keyword evidence="1" id="KW-1133">Transmembrane helix</keyword>
<organism evidence="2 3">
    <name type="scientific">Nostoc parmelioides FACHB-3921</name>
    <dbReference type="NCBI Taxonomy" id="2692909"/>
    <lineage>
        <taxon>Bacteria</taxon>
        <taxon>Bacillati</taxon>
        <taxon>Cyanobacteriota</taxon>
        <taxon>Cyanophyceae</taxon>
        <taxon>Nostocales</taxon>
        <taxon>Nostocaceae</taxon>
        <taxon>Nostoc</taxon>
    </lineage>
</organism>
<protein>
    <submittedName>
        <fullName evidence="2">Uncharacterized protein</fullName>
    </submittedName>
</protein>
<keyword evidence="1" id="KW-0812">Transmembrane</keyword>
<reference evidence="2 3" key="1">
    <citation type="journal article" date="2020" name="ISME J.">
        <title>Comparative genomics reveals insights into cyanobacterial evolution and habitat adaptation.</title>
        <authorList>
            <person name="Chen M.Y."/>
            <person name="Teng W.K."/>
            <person name="Zhao L."/>
            <person name="Hu C.X."/>
            <person name="Zhou Y.K."/>
            <person name="Han B.P."/>
            <person name="Song L.R."/>
            <person name="Shu W.S."/>
        </authorList>
    </citation>
    <scope>NUCLEOTIDE SEQUENCE [LARGE SCALE GENOMIC DNA]</scope>
    <source>
        <strain evidence="2 3">FACHB-3921</strain>
    </source>
</reference>
<keyword evidence="1" id="KW-0472">Membrane</keyword>
<proteinExistence type="predicted"/>
<evidence type="ECO:0000313" key="3">
    <source>
        <dbReference type="Proteomes" id="UP000621307"/>
    </source>
</evidence>
<name>A0ABR8BB42_9NOSO</name>
<gene>
    <name evidence="2" type="ORF">H6G14_08285</name>
</gene>
<evidence type="ECO:0000256" key="1">
    <source>
        <dbReference type="SAM" id="Phobius"/>
    </source>
</evidence>
<dbReference type="RefSeq" id="WP_190566726.1">
    <property type="nucleotide sequence ID" value="NZ_JACJQL010000008.1"/>
</dbReference>
<feature type="transmembrane region" description="Helical" evidence="1">
    <location>
        <begin position="36"/>
        <end position="67"/>
    </location>
</feature>
<dbReference type="EMBL" id="JACJQL010000008">
    <property type="protein sequence ID" value="MBD2251307.1"/>
    <property type="molecule type" value="Genomic_DNA"/>
</dbReference>
<sequence length="109" mass="11915">MKKHLKFRIVLGLTILGQLALHSVYGDETFLFSLHFAPLLVVLAALSTLTRARPLALVLAGMLVLIVSVNNGLQFSKVVGFFADQGLTRQEILQEMGLQKIVGSLKAQQ</sequence>
<evidence type="ECO:0000313" key="2">
    <source>
        <dbReference type="EMBL" id="MBD2251307.1"/>
    </source>
</evidence>
<accession>A0ABR8BB42</accession>
<dbReference type="Proteomes" id="UP000621307">
    <property type="component" value="Unassembled WGS sequence"/>
</dbReference>